<feature type="transmembrane region" description="Helical" evidence="7">
    <location>
        <begin position="199"/>
        <end position="221"/>
    </location>
</feature>
<feature type="transmembrane region" description="Helical" evidence="7">
    <location>
        <begin position="122"/>
        <end position="146"/>
    </location>
</feature>
<keyword evidence="9" id="KW-1185">Reference proteome</keyword>
<dbReference type="RefSeq" id="WP_193685976.1">
    <property type="nucleotide sequence ID" value="NZ_CP062941.1"/>
</dbReference>
<feature type="transmembrane region" description="Helical" evidence="7">
    <location>
        <begin position="293"/>
        <end position="313"/>
    </location>
</feature>
<dbReference type="PANTHER" id="PTHR36838:SF1">
    <property type="entry name" value="SLR1864 PROTEIN"/>
    <property type="match status" value="1"/>
</dbReference>
<feature type="transmembrane region" description="Helical" evidence="7">
    <location>
        <begin position="167"/>
        <end position="187"/>
    </location>
</feature>
<dbReference type="GO" id="GO:0016020">
    <property type="term" value="C:membrane"/>
    <property type="evidence" value="ECO:0007669"/>
    <property type="project" value="UniProtKB-SubCell"/>
</dbReference>
<evidence type="ECO:0000256" key="4">
    <source>
        <dbReference type="ARBA" id="ARBA00022692"/>
    </source>
</evidence>
<keyword evidence="4 7" id="KW-0812">Transmembrane</keyword>
<dbReference type="PANTHER" id="PTHR36838">
    <property type="entry name" value="AUXIN EFFLUX CARRIER FAMILY PROTEIN"/>
    <property type="match status" value="1"/>
</dbReference>
<organism evidence="8 9">
    <name type="scientific">Massilia litorea</name>
    <dbReference type="NCBI Taxonomy" id="2769491"/>
    <lineage>
        <taxon>Bacteria</taxon>
        <taxon>Pseudomonadati</taxon>
        <taxon>Pseudomonadota</taxon>
        <taxon>Betaproteobacteria</taxon>
        <taxon>Burkholderiales</taxon>
        <taxon>Oxalobacteraceae</taxon>
        <taxon>Telluria group</taxon>
        <taxon>Massilia</taxon>
    </lineage>
</organism>
<gene>
    <name evidence="8" type="ORF">LPB04_18585</name>
</gene>
<dbReference type="GO" id="GO:0055085">
    <property type="term" value="P:transmembrane transport"/>
    <property type="evidence" value="ECO:0007669"/>
    <property type="project" value="InterPro"/>
</dbReference>
<keyword evidence="6 7" id="KW-0472">Membrane</keyword>
<feature type="transmembrane region" description="Helical" evidence="7">
    <location>
        <begin position="64"/>
        <end position="84"/>
    </location>
</feature>
<evidence type="ECO:0000313" key="9">
    <source>
        <dbReference type="Proteomes" id="UP000593875"/>
    </source>
</evidence>
<name>A0A7L9U1N4_9BURK</name>
<evidence type="ECO:0000256" key="5">
    <source>
        <dbReference type="ARBA" id="ARBA00022989"/>
    </source>
</evidence>
<protein>
    <submittedName>
        <fullName evidence="8">AEC family transporter</fullName>
    </submittedName>
</protein>
<evidence type="ECO:0000256" key="1">
    <source>
        <dbReference type="ARBA" id="ARBA00004141"/>
    </source>
</evidence>
<dbReference type="AlphaFoldDB" id="A0A7L9U1N4"/>
<reference evidence="8 9" key="1">
    <citation type="submission" date="2020-10" db="EMBL/GenBank/DDBJ databases">
        <title>Genome sequencing of Massilia sp. LPB0304.</title>
        <authorList>
            <person name="Kim J."/>
        </authorList>
    </citation>
    <scope>NUCLEOTIDE SEQUENCE [LARGE SCALE GENOMIC DNA]</scope>
    <source>
        <strain evidence="8 9">LPB0304</strain>
    </source>
</reference>
<evidence type="ECO:0000256" key="7">
    <source>
        <dbReference type="SAM" id="Phobius"/>
    </source>
</evidence>
<keyword evidence="3" id="KW-1003">Cell membrane</keyword>
<evidence type="ECO:0000256" key="3">
    <source>
        <dbReference type="ARBA" id="ARBA00022475"/>
    </source>
</evidence>
<dbReference type="EMBL" id="CP062941">
    <property type="protein sequence ID" value="QOL48933.1"/>
    <property type="molecule type" value="Genomic_DNA"/>
</dbReference>
<feature type="transmembrane region" description="Helical" evidence="7">
    <location>
        <begin position="228"/>
        <end position="255"/>
    </location>
</feature>
<evidence type="ECO:0000313" key="8">
    <source>
        <dbReference type="EMBL" id="QOL48933.1"/>
    </source>
</evidence>
<keyword evidence="2" id="KW-0813">Transport</keyword>
<feature type="transmembrane region" description="Helical" evidence="7">
    <location>
        <begin position="34"/>
        <end position="52"/>
    </location>
</feature>
<dbReference type="KEGG" id="mlir:LPB04_18585"/>
<sequence length="317" mass="32411">MFDILAIISPIYIAILAGYAATRMGLFSKADMRVFGKFVINFALPALIFNAISQRPIAEVLNAGYMAAYLGGSLLSMALGFLCARRLAGLDHVGSTFAAMGVSCSNSGYIGLPILLLTMPALASVALAMNVIIENVVMIPLLLMMAESGREGAGPAHRVFFQTAARVARMPLVLGLAAGLAMSLLGWSLPAALARSVTLFAQATGALSLFVIGGTLVGLPLRGMGPGVLAIAIGKLVGHPLAVLGVASALSWVGIAPPGPALLAAGVVMAAVPMLGIYPILAQAHGLADRSAAALLVTTALSFLTLSTGLWLLRAHA</sequence>
<feature type="transmembrane region" description="Helical" evidence="7">
    <location>
        <begin position="96"/>
        <end position="116"/>
    </location>
</feature>
<keyword evidence="5 7" id="KW-1133">Transmembrane helix</keyword>
<feature type="transmembrane region" description="Helical" evidence="7">
    <location>
        <begin position="6"/>
        <end position="22"/>
    </location>
</feature>
<dbReference type="Proteomes" id="UP000593875">
    <property type="component" value="Chromosome"/>
</dbReference>
<evidence type="ECO:0000256" key="6">
    <source>
        <dbReference type="ARBA" id="ARBA00023136"/>
    </source>
</evidence>
<evidence type="ECO:0000256" key="2">
    <source>
        <dbReference type="ARBA" id="ARBA00022448"/>
    </source>
</evidence>
<comment type="subcellular location">
    <subcellularLocation>
        <location evidence="1">Membrane</location>
        <topology evidence="1">Multi-pass membrane protein</topology>
    </subcellularLocation>
</comment>
<dbReference type="InterPro" id="IPR004776">
    <property type="entry name" value="Mem_transp_PIN-like"/>
</dbReference>
<proteinExistence type="predicted"/>
<dbReference type="Pfam" id="PF03547">
    <property type="entry name" value="Mem_trans"/>
    <property type="match status" value="1"/>
</dbReference>
<feature type="transmembrane region" description="Helical" evidence="7">
    <location>
        <begin position="261"/>
        <end position="281"/>
    </location>
</feature>
<accession>A0A7L9U1N4</accession>